<dbReference type="Gene3D" id="3.40.630.30">
    <property type="match status" value="1"/>
</dbReference>
<feature type="domain" description="N-acetyltransferase" evidence="1">
    <location>
        <begin position="9"/>
        <end position="169"/>
    </location>
</feature>
<evidence type="ECO:0000259" key="1">
    <source>
        <dbReference type="PROSITE" id="PS51186"/>
    </source>
</evidence>
<gene>
    <name evidence="2" type="ORF">ERX37_08570</name>
</gene>
<proteinExistence type="predicted"/>
<dbReference type="Pfam" id="PF13302">
    <property type="entry name" value="Acetyltransf_3"/>
    <property type="match status" value="1"/>
</dbReference>
<dbReference type="PROSITE" id="PS51186">
    <property type="entry name" value="GNAT"/>
    <property type="match status" value="1"/>
</dbReference>
<name>A0A4R6BIW7_9STAP</name>
<keyword evidence="2" id="KW-0808">Transferase</keyword>
<dbReference type="PANTHER" id="PTHR43792">
    <property type="entry name" value="GNAT FAMILY, PUTATIVE (AFU_ORTHOLOGUE AFUA_3G00765)-RELATED-RELATED"/>
    <property type="match status" value="1"/>
</dbReference>
<dbReference type="SUPFAM" id="SSF55729">
    <property type="entry name" value="Acyl-CoA N-acyltransferases (Nat)"/>
    <property type="match status" value="1"/>
</dbReference>
<evidence type="ECO:0000313" key="2">
    <source>
        <dbReference type="EMBL" id="TDM01538.1"/>
    </source>
</evidence>
<dbReference type="EMBL" id="SCWE01000003">
    <property type="protein sequence ID" value="TDM01538.1"/>
    <property type="molecule type" value="Genomic_DNA"/>
</dbReference>
<dbReference type="OrthoDB" id="9798081at2"/>
<dbReference type="RefSeq" id="WP_133430260.1">
    <property type="nucleotide sequence ID" value="NZ_BMCC01000001.1"/>
</dbReference>
<organism evidence="2 3">
    <name type="scientific">Macrococcus hajekii</name>
    <dbReference type="NCBI Taxonomy" id="198482"/>
    <lineage>
        <taxon>Bacteria</taxon>
        <taxon>Bacillati</taxon>
        <taxon>Bacillota</taxon>
        <taxon>Bacilli</taxon>
        <taxon>Bacillales</taxon>
        <taxon>Staphylococcaceae</taxon>
        <taxon>Macrococcus</taxon>
    </lineage>
</organism>
<dbReference type="InterPro" id="IPR051531">
    <property type="entry name" value="N-acetyltransferase"/>
</dbReference>
<dbReference type="PANTHER" id="PTHR43792:SF1">
    <property type="entry name" value="N-ACETYLTRANSFERASE DOMAIN-CONTAINING PROTEIN"/>
    <property type="match status" value="1"/>
</dbReference>
<dbReference type="AlphaFoldDB" id="A0A4R6BIW7"/>
<comment type="caution">
    <text evidence="2">The sequence shown here is derived from an EMBL/GenBank/DDBJ whole genome shotgun (WGS) entry which is preliminary data.</text>
</comment>
<sequence length="182" mass="21492">MNYLETERLILRDWCQEDLLYFQAMNVDADVRRYFPDRLSYKRSEIVFQHMQNEIEKYQLGLFAAEEKSSGNFIGFIGMQKLEPNKWFSLEEMPCFEIGWRLRKEAWGRGYATEGAKAVLDYGRVLVNLPIYSLTSVKNLPSINVMQKIGLTEWRTFHHPMIPAGHPLEKHVLYKDTYDSDQ</sequence>
<reference evidence="2 3" key="1">
    <citation type="submission" date="2019-01" db="EMBL/GenBank/DDBJ databases">
        <title>Draft genome sequences of the type strains of six Macrococcus species.</title>
        <authorList>
            <person name="Mazhar S."/>
            <person name="Altermann E."/>
            <person name="Hill C."/>
            <person name="Mcauliffe O."/>
        </authorList>
    </citation>
    <scope>NUCLEOTIDE SEQUENCE [LARGE SCALE GENOMIC DNA]</scope>
    <source>
        <strain evidence="2 3">CCM4809</strain>
    </source>
</reference>
<dbReference type="GO" id="GO:0016747">
    <property type="term" value="F:acyltransferase activity, transferring groups other than amino-acyl groups"/>
    <property type="evidence" value="ECO:0007669"/>
    <property type="project" value="InterPro"/>
</dbReference>
<dbReference type="Proteomes" id="UP000295328">
    <property type="component" value="Unassembled WGS sequence"/>
</dbReference>
<protein>
    <submittedName>
        <fullName evidence="2">N-acetyltransferase</fullName>
    </submittedName>
</protein>
<evidence type="ECO:0000313" key="3">
    <source>
        <dbReference type="Proteomes" id="UP000295328"/>
    </source>
</evidence>
<keyword evidence="3" id="KW-1185">Reference proteome</keyword>
<dbReference type="InterPro" id="IPR016181">
    <property type="entry name" value="Acyl_CoA_acyltransferase"/>
</dbReference>
<dbReference type="InterPro" id="IPR000182">
    <property type="entry name" value="GNAT_dom"/>
</dbReference>
<accession>A0A4R6BIW7</accession>